<evidence type="ECO:0000313" key="3">
    <source>
        <dbReference type="Proteomes" id="UP000069940"/>
    </source>
</evidence>
<protein>
    <recommendedName>
        <fullName evidence="4">CCHC-type domain-containing protein</fullName>
    </recommendedName>
</protein>
<dbReference type="InterPro" id="IPR036875">
    <property type="entry name" value="Znf_CCHC_sf"/>
</dbReference>
<evidence type="ECO:0000313" key="2">
    <source>
        <dbReference type="EnsemblMetazoa" id="AALFPA23_007888.P10560"/>
    </source>
</evidence>
<feature type="region of interest" description="Disordered" evidence="1">
    <location>
        <begin position="318"/>
        <end position="350"/>
    </location>
</feature>
<reference evidence="2" key="2">
    <citation type="submission" date="2025-05" db="UniProtKB">
        <authorList>
            <consortium name="EnsemblMetazoa"/>
        </authorList>
    </citation>
    <scope>IDENTIFICATION</scope>
    <source>
        <strain evidence="2">Foshan</strain>
    </source>
</reference>
<reference evidence="3" key="1">
    <citation type="journal article" date="2015" name="Proc. Natl. Acad. Sci. U.S.A.">
        <title>Genome sequence of the Asian Tiger mosquito, Aedes albopictus, reveals insights into its biology, genetics, and evolution.</title>
        <authorList>
            <person name="Chen X.G."/>
            <person name="Jiang X."/>
            <person name="Gu J."/>
            <person name="Xu M."/>
            <person name="Wu Y."/>
            <person name="Deng Y."/>
            <person name="Zhang C."/>
            <person name="Bonizzoni M."/>
            <person name="Dermauw W."/>
            <person name="Vontas J."/>
            <person name="Armbruster P."/>
            <person name="Huang X."/>
            <person name="Yang Y."/>
            <person name="Zhang H."/>
            <person name="He W."/>
            <person name="Peng H."/>
            <person name="Liu Y."/>
            <person name="Wu K."/>
            <person name="Chen J."/>
            <person name="Lirakis M."/>
            <person name="Topalis P."/>
            <person name="Van Leeuwen T."/>
            <person name="Hall A.B."/>
            <person name="Jiang X."/>
            <person name="Thorpe C."/>
            <person name="Mueller R.L."/>
            <person name="Sun C."/>
            <person name="Waterhouse R.M."/>
            <person name="Yan G."/>
            <person name="Tu Z.J."/>
            <person name="Fang X."/>
            <person name="James A.A."/>
        </authorList>
    </citation>
    <scope>NUCLEOTIDE SEQUENCE [LARGE SCALE GENOMIC DNA]</scope>
    <source>
        <strain evidence="3">Foshan</strain>
    </source>
</reference>
<feature type="compositionally biased region" description="Polar residues" evidence="1">
    <location>
        <begin position="341"/>
        <end position="350"/>
    </location>
</feature>
<accession>A0ABM1YCH9</accession>
<dbReference type="PANTHER" id="PTHR33198:SF19">
    <property type="entry name" value="CCHC-TYPE DOMAIN-CONTAINING PROTEIN"/>
    <property type="match status" value="1"/>
</dbReference>
<dbReference type="Proteomes" id="UP000069940">
    <property type="component" value="Unassembled WGS sequence"/>
</dbReference>
<evidence type="ECO:0008006" key="4">
    <source>
        <dbReference type="Google" id="ProtNLM"/>
    </source>
</evidence>
<sequence length="350" mass="39774">MSSSVACTIEPYRRGTSFNDWFARLKFFFKVNKISEDDKMAYFITLSGPVMFDEIKVLYPAGNFEEAAFDDLISKLKNRLDKIEPDLVQRYKFSTRIQNPEETTEDFVLALKLQAEFCGFANFKETAILDRLIAGIKDKNLRQRLLSEEKLTLASAEKIIVTWEVARANAGTAIDQQNAGLGQIAAVRNTLGAQEGKAYGKLRQTLELARKYRDDNYNRGAGSSRGPVKSRLGVRSYDYGQQGRGERLYGSRTTDFRQERRDMTRPKPDYSQMICNFCGLKGHIRRRCFKLKNLHRDAVNLVDSPGPSTDHDIAELMGRMQTYESDGEESDSDTCWKRRGNGTSKPNTSS</sequence>
<dbReference type="RefSeq" id="XP_062716084.1">
    <property type="nucleotide sequence ID" value="XM_062860100.1"/>
</dbReference>
<proteinExistence type="predicted"/>
<dbReference type="PANTHER" id="PTHR33198">
    <property type="entry name" value="ANK_REP_REGION DOMAIN-CONTAINING PROTEIN-RELATED"/>
    <property type="match status" value="1"/>
</dbReference>
<dbReference type="EnsemblMetazoa" id="AALFPA23_007888.R10560">
    <property type="protein sequence ID" value="AALFPA23_007888.P10560"/>
    <property type="gene ID" value="AALFPA23_007888"/>
</dbReference>
<dbReference type="GeneID" id="109415976"/>
<feature type="region of interest" description="Disordered" evidence="1">
    <location>
        <begin position="242"/>
        <end position="267"/>
    </location>
</feature>
<dbReference type="SUPFAM" id="SSF57756">
    <property type="entry name" value="Retrovirus zinc finger-like domains"/>
    <property type="match status" value="1"/>
</dbReference>
<evidence type="ECO:0000256" key="1">
    <source>
        <dbReference type="SAM" id="MobiDB-lite"/>
    </source>
</evidence>
<dbReference type="Gene3D" id="4.10.60.10">
    <property type="entry name" value="Zinc finger, CCHC-type"/>
    <property type="match status" value="1"/>
</dbReference>
<name>A0ABM1YCH9_AEDAL</name>
<feature type="compositionally biased region" description="Basic and acidic residues" evidence="1">
    <location>
        <begin position="244"/>
        <end position="267"/>
    </location>
</feature>
<keyword evidence="3" id="KW-1185">Reference proteome</keyword>
<organism evidence="2 3">
    <name type="scientific">Aedes albopictus</name>
    <name type="common">Asian tiger mosquito</name>
    <name type="synonym">Stegomyia albopicta</name>
    <dbReference type="NCBI Taxonomy" id="7160"/>
    <lineage>
        <taxon>Eukaryota</taxon>
        <taxon>Metazoa</taxon>
        <taxon>Ecdysozoa</taxon>
        <taxon>Arthropoda</taxon>
        <taxon>Hexapoda</taxon>
        <taxon>Insecta</taxon>
        <taxon>Pterygota</taxon>
        <taxon>Neoptera</taxon>
        <taxon>Endopterygota</taxon>
        <taxon>Diptera</taxon>
        <taxon>Nematocera</taxon>
        <taxon>Culicoidea</taxon>
        <taxon>Culicidae</taxon>
        <taxon>Culicinae</taxon>
        <taxon>Aedini</taxon>
        <taxon>Aedes</taxon>
        <taxon>Stegomyia</taxon>
    </lineage>
</organism>